<organism evidence="1 2">
    <name type="scientific">Halovenus salina</name>
    <dbReference type="NCBI Taxonomy" id="1510225"/>
    <lineage>
        <taxon>Archaea</taxon>
        <taxon>Methanobacteriati</taxon>
        <taxon>Methanobacteriota</taxon>
        <taxon>Stenosarchaea group</taxon>
        <taxon>Halobacteria</taxon>
        <taxon>Halobacteriales</taxon>
        <taxon>Haloarculaceae</taxon>
        <taxon>Halovenus</taxon>
    </lineage>
</organism>
<sequence length="57" mass="6080">MGTFSRTAVASAISTSADFTVDHEWTSPPWRWAKASAAEAVENGTTISLTVVRALLL</sequence>
<comment type="caution">
    <text evidence="1">The sequence shown here is derived from an EMBL/GenBank/DDBJ whole genome shotgun (WGS) entry which is preliminary data.</text>
</comment>
<reference evidence="1 2" key="1">
    <citation type="journal article" date="2019" name="Int. J. Syst. Evol. Microbiol.">
        <title>The Global Catalogue of Microorganisms (GCM) 10K type strain sequencing project: providing services to taxonomists for standard genome sequencing and annotation.</title>
        <authorList>
            <consortium name="The Broad Institute Genomics Platform"/>
            <consortium name="The Broad Institute Genome Sequencing Center for Infectious Disease"/>
            <person name="Wu L."/>
            <person name="Ma J."/>
        </authorList>
    </citation>
    <scope>NUCLEOTIDE SEQUENCE [LARGE SCALE GENOMIC DNA]</scope>
    <source>
        <strain evidence="1 2">JCM 30072</strain>
    </source>
</reference>
<keyword evidence="2" id="KW-1185">Reference proteome</keyword>
<evidence type="ECO:0000313" key="2">
    <source>
        <dbReference type="Proteomes" id="UP001596445"/>
    </source>
</evidence>
<dbReference type="EMBL" id="JBHSZI010000001">
    <property type="protein sequence ID" value="MFC7059614.1"/>
    <property type="molecule type" value="Genomic_DNA"/>
</dbReference>
<dbReference type="Proteomes" id="UP001596445">
    <property type="component" value="Unassembled WGS sequence"/>
</dbReference>
<protein>
    <submittedName>
        <fullName evidence="1">Uncharacterized protein</fullName>
    </submittedName>
</protein>
<name>A0ABD5W5I1_9EURY</name>
<accession>A0ABD5W5I1</accession>
<dbReference type="RefSeq" id="WP_382186569.1">
    <property type="nucleotide sequence ID" value="NZ_JBHSZI010000001.1"/>
</dbReference>
<dbReference type="AlphaFoldDB" id="A0ABD5W5I1"/>
<proteinExistence type="predicted"/>
<evidence type="ECO:0000313" key="1">
    <source>
        <dbReference type="EMBL" id="MFC7059614.1"/>
    </source>
</evidence>
<gene>
    <name evidence="1" type="ORF">ACFQQG_17275</name>
</gene>